<dbReference type="SUPFAM" id="SSF53383">
    <property type="entry name" value="PLP-dependent transferases"/>
    <property type="match status" value="1"/>
</dbReference>
<evidence type="ECO:0000313" key="1">
    <source>
        <dbReference type="EMBL" id="SDP99119.1"/>
    </source>
</evidence>
<reference evidence="2" key="1">
    <citation type="submission" date="2016-10" db="EMBL/GenBank/DDBJ databases">
        <authorList>
            <person name="Varghese N."/>
            <person name="Submissions S."/>
        </authorList>
    </citation>
    <scope>NUCLEOTIDE SEQUENCE [LARGE SCALE GENOMIC DNA]</scope>
    <source>
        <strain evidence="2">CGMCC 4.6609</strain>
    </source>
</reference>
<dbReference type="InterPro" id="IPR015421">
    <property type="entry name" value="PyrdxlP-dep_Trfase_major"/>
</dbReference>
<protein>
    <recommendedName>
        <fullName evidence="3">8-amino-7-oxononanoate synthase</fullName>
    </recommendedName>
</protein>
<dbReference type="Proteomes" id="UP000199691">
    <property type="component" value="Unassembled WGS sequence"/>
</dbReference>
<evidence type="ECO:0000313" key="2">
    <source>
        <dbReference type="Proteomes" id="UP000199691"/>
    </source>
</evidence>
<proteinExistence type="predicted"/>
<dbReference type="InterPro" id="IPR015424">
    <property type="entry name" value="PyrdxlP-dep_Trfase"/>
</dbReference>
<dbReference type="STRING" id="641025.SAMN05421507_1511"/>
<dbReference type="Gene3D" id="3.40.640.10">
    <property type="entry name" value="Type I PLP-dependent aspartate aminotransferase-like (Major domain)"/>
    <property type="match status" value="1"/>
</dbReference>
<keyword evidence="2" id="KW-1185">Reference proteome</keyword>
<dbReference type="AlphaFoldDB" id="A0A1H0X8F1"/>
<dbReference type="EMBL" id="FNIX01000051">
    <property type="protein sequence ID" value="SDP99119.1"/>
    <property type="molecule type" value="Genomic_DNA"/>
</dbReference>
<name>A0A1H0X8F1_9PSEU</name>
<sequence>MLGEPAGAGTPLHQELQRGLADFLGCEDSLVLAGGYLTNVTAIDALLADGDLLIHDA</sequence>
<evidence type="ECO:0008006" key="3">
    <source>
        <dbReference type="Google" id="ProtNLM"/>
    </source>
</evidence>
<organism evidence="1 2">
    <name type="scientific">Lentzea jiangxiensis</name>
    <dbReference type="NCBI Taxonomy" id="641025"/>
    <lineage>
        <taxon>Bacteria</taxon>
        <taxon>Bacillati</taxon>
        <taxon>Actinomycetota</taxon>
        <taxon>Actinomycetes</taxon>
        <taxon>Pseudonocardiales</taxon>
        <taxon>Pseudonocardiaceae</taxon>
        <taxon>Lentzea</taxon>
    </lineage>
</organism>
<accession>A0A1H0X8F1</accession>
<gene>
    <name evidence="1" type="ORF">SAMN05421507_1511</name>
</gene>